<evidence type="ECO:0000256" key="5">
    <source>
        <dbReference type="ARBA" id="ARBA00022598"/>
    </source>
</evidence>
<dbReference type="EMBL" id="CP023154">
    <property type="protein sequence ID" value="QEK79681.1"/>
    <property type="molecule type" value="Genomic_DNA"/>
</dbReference>
<dbReference type="OrthoDB" id="146558at2157"/>
<protein>
    <recommendedName>
        <fullName evidence="4 14">Phosphoribosylamine--glycine ligase</fullName>
        <ecNumber evidence="4 14">6.3.4.13</ecNumber>
    </recommendedName>
    <alternativeName>
        <fullName evidence="14">GARS</fullName>
    </alternativeName>
    <alternativeName>
        <fullName evidence="12 14">Glycinamide ribonucleotide synthetase</fullName>
    </alternativeName>
    <alternativeName>
        <fullName evidence="13 14">Phosphoribosylglycinamide synthetase</fullName>
    </alternativeName>
</protein>
<dbReference type="SUPFAM" id="SSF51246">
    <property type="entry name" value="Rudiment single hybrid motif"/>
    <property type="match status" value="1"/>
</dbReference>
<evidence type="ECO:0000256" key="12">
    <source>
        <dbReference type="ARBA" id="ARBA00042242"/>
    </source>
</evidence>
<keyword evidence="7 14" id="KW-0658">Purine biosynthesis</keyword>
<dbReference type="InterPro" id="IPR016185">
    <property type="entry name" value="PreATP-grasp_dom_sf"/>
</dbReference>
<comment type="cofactor">
    <cofactor evidence="1">
        <name>Mn(2+)</name>
        <dbReference type="ChEBI" id="CHEBI:29035"/>
    </cofactor>
</comment>
<dbReference type="AlphaFoldDB" id="A0A5C0XSD5"/>
<dbReference type="GO" id="GO:0005524">
    <property type="term" value="F:ATP binding"/>
    <property type="evidence" value="ECO:0007669"/>
    <property type="project" value="UniProtKB-UniRule"/>
</dbReference>
<keyword evidence="5 14" id="KW-0436">Ligase</keyword>
<dbReference type="PROSITE" id="PS50975">
    <property type="entry name" value="ATP_GRASP"/>
    <property type="match status" value="1"/>
</dbReference>
<dbReference type="SUPFAM" id="SSF56059">
    <property type="entry name" value="Glutathione synthetase ATP-binding domain-like"/>
    <property type="match status" value="1"/>
</dbReference>
<dbReference type="Pfam" id="PF02844">
    <property type="entry name" value="GARS_N"/>
    <property type="match status" value="1"/>
</dbReference>
<evidence type="ECO:0000256" key="14">
    <source>
        <dbReference type="HAMAP-Rule" id="MF_00138"/>
    </source>
</evidence>
<accession>A0A5C0XSD5</accession>
<dbReference type="GeneID" id="41712218"/>
<dbReference type="InterPro" id="IPR011761">
    <property type="entry name" value="ATP-grasp"/>
</dbReference>
<dbReference type="Pfam" id="PF01071">
    <property type="entry name" value="GARS_A"/>
    <property type="match status" value="1"/>
</dbReference>
<evidence type="ECO:0000256" key="10">
    <source>
        <dbReference type="ARBA" id="ARBA00023211"/>
    </source>
</evidence>
<comment type="similarity">
    <text evidence="11 14">Belongs to the GARS family.</text>
</comment>
<evidence type="ECO:0000313" key="17">
    <source>
        <dbReference type="EMBL" id="QEK79681.1"/>
    </source>
</evidence>
<dbReference type="InterPro" id="IPR020560">
    <property type="entry name" value="PRibGlycinamide_synth_C-dom"/>
</dbReference>
<sequence>MKVLLVGGGGREHAIGEALVKGGAELYVVSKHKNPGLARIAKDYGLARETDVEKVVEFAEKWKVDFAFIGPEAPLEAGVVNALEERGIPAVGPTKEAARLETNKAWAREFMERNKIPGRKLFRVFDDPKEMKEWIDEFGKPVVVKPLGLTGGKGVKVVGYQLKDNEEAKEYAEYLIRKDGKVLIEERTDGVEFTFQVFSDGKKVVPMPLAQDYPHAYEGDVGPITGGMGSYSCSNHLLPFITKSDWEKALETLQKTVEAMYKEGYPYKGILYGQFMLSKDGPVIIEYNARFGDPEAINVLSILEDNLVEISERIIDGNLRDVKFSNMATVVKYIAPQGYPENPIKGVRIEVNEDKIREEGARLIFASIDENYTLLGSRALAVVGVSENLEEAEKIAQSAIRHVKGPIFYRKDVGTRESIEKRIKIMKSLRGDFDVNSC</sequence>
<dbReference type="InterPro" id="IPR037123">
    <property type="entry name" value="PRibGlycinamide_synth_C_sf"/>
</dbReference>
<dbReference type="UniPathway" id="UPA00074">
    <property type="reaction ID" value="UER00125"/>
</dbReference>
<dbReference type="PANTHER" id="PTHR43472:SF1">
    <property type="entry name" value="PHOSPHORIBOSYLAMINE--GLYCINE LIGASE, CHLOROPLASTIC"/>
    <property type="match status" value="1"/>
</dbReference>
<evidence type="ECO:0000256" key="1">
    <source>
        <dbReference type="ARBA" id="ARBA00001936"/>
    </source>
</evidence>
<evidence type="ECO:0000256" key="6">
    <source>
        <dbReference type="ARBA" id="ARBA00022741"/>
    </source>
</evidence>
<gene>
    <name evidence="14 17" type="primary">purD</name>
    <name evidence="17" type="ORF">PFDSM3638_02075</name>
</gene>
<evidence type="ECO:0000259" key="16">
    <source>
        <dbReference type="PROSITE" id="PS50975"/>
    </source>
</evidence>
<organism evidence="17 18">
    <name type="scientific">Pyrococcus furiosus (strain ATCC 43587 / DSM 3638 / JCM 8422 / Vc1)</name>
    <dbReference type="NCBI Taxonomy" id="186497"/>
    <lineage>
        <taxon>Archaea</taxon>
        <taxon>Methanobacteriati</taxon>
        <taxon>Methanobacteriota</taxon>
        <taxon>Thermococci</taxon>
        <taxon>Thermococcales</taxon>
        <taxon>Thermococcaceae</taxon>
        <taxon>Pyrococcus</taxon>
    </lineage>
</organism>
<dbReference type="Gene3D" id="3.30.1490.20">
    <property type="entry name" value="ATP-grasp fold, A domain"/>
    <property type="match status" value="1"/>
</dbReference>
<dbReference type="RefSeq" id="WP_014835140.1">
    <property type="nucleotide sequence ID" value="NC_003413.1"/>
</dbReference>
<keyword evidence="10" id="KW-0464">Manganese</keyword>
<dbReference type="InterPro" id="IPR020562">
    <property type="entry name" value="PRibGlycinamide_synth_N"/>
</dbReference>
<keyword evidence="8 15" id="KW-0067">ATP-binding</keyword>
<comment type="cofactor">
    <cofactor evidence="2">
        <name>Mg(2+)</name>
        <dbReference type="ChEBI" id="CHEBI:18420"/>
    </cofactor>
</comment>
<dbReference type="HAMAP" id="MF_00138">
    <property type="entry name" value="GARS"/>
    <property type="match status" value="1"/>
</dbReference>
<comment type="catalytic activity">
    <reaction evidence="14">
        <text>5-phospho-beta-D-ribosylamine + glycine + ATP = N(1)-(5-phospho-beta-D-ribosyl)glycinamide + ADP + phosphate + H(+)</text>
        <dbReference type="Rhea" id="RHEA:17453"/>
        <dbReference type="ChEBI" id="CHEBI:15378"/>
        <dbReference type="ChEBI" id="CHEBI:30616"/>
        <dbReference type="ChEBI" id="CHEBI:43474"/>
        <dbReference type="ChEBI" id="CHEBI:57305"/>
        <dbReference type="ChEBI" id="CHEBI:58681"/>
        <dbReference type="ChEBI" id="CHEBI:143788"/>
        <dbReference type="ChEBI" id="CHEBI:456216"/>
        <dbReference type="EC" id="6.3.4.13"/>
    </reaction>
</comment>
<dbReference type="GO" id="GO:0006189">
    <property type="term" value="P:'de novo' IMP biosynthetic process"/>
    <property type="evidence" value="ECO:0007669"/>
    <property type="project" value="UniProtKB-UniRule"/>
</dbReference>
<name>A0A5C0XSD5_PYRFU</name>
<dbReference type="SUPFAM" id="SSF52440">
    <property type="entry name" value="PreATP-grasp domain"/>
    <property type="match status" value="1"/>
</dbReference>
<evidence type="ECO:0000256" key="15">
    <source>
        <dbReference type="PROSITE-ProRule" id="PRU00409"/>
    </source>
</evidence>
<evidence type="ECO:0000313" key="18">
    <source>
        <dbReference type="Proteomes" id="UP000324354"/>
    </source>
</evidence>
<evidence type="ECO:0000256" key="4">
    <source>
        <dbReference type="ARBA" id="ARBA00013255"/>
    </source>
</evidence>
<dbReference type="InterPro" id="IPR011054">
    <property type="entry name" value="Rudment_hybrid_motif"/>
</dbReference>
<evidence type="ECO:0000256" key="3">
    <source>
        <dbReference type="ARBA" id="ARBA00005174"/>
    </source>
</evidence>
<dbReference type="Gene3D" id="3.90.600.10">
    <property type="entry name" value="Phosphoribosylglycinamide synthetase, C-terminal domain"/>
    <property type="match status" value="1"/>
</dbReference>
<dbReference type="GO" id="GO:0004637">
    <property type="term" value="F:phosphoribosylamine-glycine ligase activity"/>
    <property type="evidence" value="ECO:0007669"/>
    <property type="project" value="UniProtKB-UniRule"/>
</dbReference>
<dbReference type="EC" id="6.3.4.13" evidence="4 14"/>
<proteinExistence type="inferred from homology"/>
<keyword evidence="6 15" id="KW-0547">Nucleotide-binding</keyword>
<dbReference type="Proteomes" id="UP000324354">
    <property type="component" value="Chromosome"/>
</dbReference>
<dbReference type="GeneID" id="13302228"/>
<evidence type="ECO:0000256" key="11">
    <source>
        <dbReference type="ARBA" id="ARBA00038345"/>
    </source>
</evidence>
<dbReference type="Gene3D" id="3.30.470.20">
    <property type="entry name" value="ATP-grasp fold, B domain"/>
    <property type="match status" value="1"/>
</dbReference>
<dbReference type="SMART" id="SM01209">
    <property type="entry name" value="GARS_A"/>
    <property type="match status" value="1"/>
</dbReference>
<evidence type="ECO:0000256" key="2">
    <source>
        <dbReference type="ARBA" id="ARBA00001946"/>
    </source>
</evidence>
<evidence type="ECO:0000256" key="7">
    <source>
        <dbReference type="ARBA" id="ARBA00022755"/>
    </source>
</evidence>
<reference evidence="17 18" key="1">
    <citation type="submission" date="2017-08" db="EMBL/GenBank/DDBJ databases">
        <title>Resequencing and Reannotation of the genome of Pyrococcus furiosus type strain DSM3638.</title>
        <authorList>
            <person name="Reichelt R.M."/>
            <person name="Bunk B."/>
        </authorList>
    </citation>
    <scope>NUCLEOTIDE SEQUENCE [LARGE SCALE GENOMIC DNA]</scope>
    <source>
        <strain evidence="17 18">DSM 3638</strain>
    </source>
</reference>
<dbReference type="NCBIfam" id="TIGR00877">
    <property type="entry name" value="purD"/>
    <property type="match status" value="1"/>
</dbReference>
<evidence type="ECO:0000256" key="13">
    <source>
        <dbReference type="ARBA" id="ARBA00042864"/>
    </source>
</evidence>
<dbReference type="Gene3D" id="3.40.50.20">
    <property type="match status" value="1"/>
</dbReference>
<dbReference type="PROSITE" id="PS00184">
    <property type="entry name" value="GARS"/>
    <property type="match status" value="1"/>
</dbReference>
<keyword evidence="9" id="KW-0460">Magnesium</keyword>
<dbReference type="Pfam" id="PF02843">
    <property type="entry name" value="GARS_C"/>
    <property type="match status" value="1"/>
</dbReference>
<dbReference type="SMART" id="SM01210">
    <property type="entry name" value="GARS_C"/>
    <property type="match status" value="1"/>
</dbReference>
<dbReference type="InterPro" id="IPR000115">
    <property type="entry name" value="PRibGlycinamide_synth"/>
</dbReference>
<evidence type="ECO:0000256" key="8">
    <source>
        <dbReference type="ARBA" id="ARBA00022840"/>
    </source>
</evidence>
<dbReference type="InterPro" id="IPR020561">
    <property type="entry name" value="PRibGlycinamid_synth_ATP-grasp"/>
</dbReference>
<evidence type="ECO:0000256" key="9">
    <source>
        <dbReference type="ARBA" id="ARBA00022842"/>
    </source>
</evidence>
<dbReference type="InterPro" id="IPR020559">
    <property type="entry name" value="PRibGlycinamide_synth_CS"/>
</dbReference>
<dbReference type="PANTHER" id="PTHR43472">
    <property type="entry name" value="PHOSPHORIBOSYLAMINE--GLYCINE LIGASE"/>
    <property type="match status" value="1"/>
</dbReference>
<dbReference type="InterPro" id="IPR013815">
    <property type="entry name" value="ATP_grasp_subdomain_1"/>
</dbReference>
<feature type="domain" description="ATP-grasp" evidence="16">
    <location>
        <begin position="108"/>
        <end position="316"/>
    </location>
</feature>
<comment type="pathway">
    <text evidence="3 14">Purine metabolism; IMP biosynthesis via de novo pathway; N(1)-(5-phospho-D-ribosyl)glycinamide from 5-phospho-alpha-D-ribose 1-diphosphate: step 2/2.</text>
</comment>
<dbReference type="GO" id="GO:0046872">
    <property type="term" value="F:metal ion binding"/>
    <property type="evidence" value="ECO:0007669"/>
    <property type="project" value="InterPro"/>
</dbReference>
<dbReference type="GO" id="GO:0009113">
    <property type="term" value="P:purine nucleobase biosynthetic process"/>
    <property type="evidence" value="ECO:0007669"/>
    <property type="project" value="InterPro"/>
</dbReference>